<name>A0A2K8L2U6_9PROT</name>
<dbReference type="InterPro" id="IPR052748">
    <property type="entry name" value="ISR_Activator"/>
</dbReference>
<organism evidence="1 2">
    <name type="scientific">Mariprofundus ferrinatatus</name>
    <dbReference type="NCBI Taxonomy" id="1921087"/>
    <lineage>
        <taxon>Bacteria</taxon>
        <taxon>Pseudomonadati</taxon>
        <taxon>Pseudomonadota</taxon>
        <taxon>Candidatius Mariprofundia</taxon>
        <taxon>Mariprofundales</taxon>
        <taxon>Mariprofundaceae</taxon>
        <taxon>Mariprofundus</taxon>
    </lineage>
</organism>
<dbReference type="SMART" id="SM00671">
    <property type="entry name" value="SEL1"/>
    <property type="match status" value="3"/>
</dbReference>
<reference evidence="1 2" key="1">
    <citation type="submission" date="2016-12" db="EMBL/GenBank/DDBJ databases">
        <title>Isolation and genomic insights into novel planktonic Zetaproteobacteria from stratified waters of the Chesapeake Bay.</title>
        <authorList>
            <person name="McAllister S.M."/>
            <person name="Kato S."/>
            <person name="Chan C.S."/>
            <person name="Chiu B.K."/>
            <person name="Field E.K."/>
        </authorList>
    </citation>
    <scope>NUCLEOTIDE SEQUENCE [LARGE SCALE GENOMIC DNA]</scope>
    <source>
        <strain evidence="1 2">CP-8</strain>
    </source>
</reference>
<evidence type="ECO:0000313" key="2">
    <source>
        <dbReference type="Proteomes" id="UP000231637"/>
    </source>
</evidence>
<dbReference type="Proteomes" id="UP000231637">
    <property type="component" value="Chromosome"/>
</dbReference>
<dbReference type="KEGG" id="mfn:Ga0123462_0703"/>
<dbReference type="PANTHER" id="PTHR45011">
    <property type="entry name" value="DAP3-BINDING CELL DEATH ENHANCER 1"/>
    <property type="match status" value="1"/>
</dbReference>
<dbReference type="EMBL" id="CP018800">
    <property type="protein sequence ID" value="ATX81573.1"/>
    <property type="molecule type" value="Genomic_DNA"/>
</dbReference>
<evidence type="ECO:0000313" key="1">
    <source>
        <dbReference type="EMBL" id="ATX81573.1"/>
    </source>
</evidence>
<keyword evidence="2" id="KW-1185">Reference proteome</keyword>
<dbReference type="Pfam" id="PF08238">
    <property type="entry name" value="Sel1"/>
    <property type="match status" value="3"/>
</dbReference>
<dbReference type="AlphaFoldDB" id="A0A2K8L2U6"/>
<protein>
    <submittedName>
        <fullName evidence="1">Sel1 repeat-containing protein</fullName>
    </submittedName>
</protein>
<dbReference type="OrthoDB" id="9797030at2"/>
<dbReference type="InterPro" id="IPR011990">
    <property type="entry name" value="TPR-like_helical_dom_sf"/>
</dbReference>
<dbReference type="RefSeq" id="WP_100265017.1">
    <property type="nucleotide sequence ID" value="NZ_CP018800.1"/>
</dbReference>
<gene>
    <name evidence="1" type="ORF">Ga0123462_0703</name>
</gene>
<dbReference type="PANTHER" id="PTHR45011:SF1">
    <property type="entry name" value="DAP3-BINDING CELL DEATH ENHANCER 1"/>
    <property type="match status" value="1"/>
</dbReference>
<dbReference type="Gene3D" id="1.25.40.10">
    <property type="entry name" value="Tetratricopeptide repeat domain"/>
    <property type="match status" value="1"/>
</dbReference>
<dbReference type="InterPro" id="IPR006597">
    <property type="entry name" value="Sel1-like"/>
</dbReference>
<dbReference type="PROSITE" id="PS51257">
    <property type="entry name" value="PROKAR_LIPOPROTEIN"/>
    <property type="match status" value="1"/>
</dbReference>
<sequence>MLNKVAILLVCIGLISCGSETTTNPAAPLVTGVSDPAESIADQALLLASKGENTKAAELFLEAAEQGNRPAQYFLGLIYARGDGVEKDMNKAFMWLEKASMGGHPKAVYHLAEMYVHGEGTSIDHVKAMAWFWVGTTLGDRYAEKRLRAVAPRLTPEEMGDAKVLSKELMSKIPQDLKVKRVSLH</sequence>
<accession>A0A2K8L2U6</accession>
<proteinExistence type="predicted"/>
<dbReference type="SUPFAM" id="SSF81901">
    <property type="entry name" value="HCP-like"/>
    <property type="match status" value="1"/>
</dbReference>